<sequence length="71" mass="7690">MTLLAKAAMPDVPFCFRLAQGNGVFEMTRQRNLMTTDRKGQGDDGAAPEVENRPPSALVLLARARTACGRV</sequence>
<evidence type="ECO:0000256" key="1">
    <source>
        <dbReference type="SAM" id="MobiDB-lite"/>
    </source>
</evidence>
<dbReference type="Proteomes" id="UP000004221">
    <property type="component" value="Unassembled WGS sequence"/>
</dbReference>
<proteinExistence type="predicted"/>
<evidence type="ECO:0000313" key="2">
    <source>
        <dbReference type="EMBL" id="CCF84736.1"/>
    </source>
</evidence>
<accession>I4EJ74</accession>
<gene>
    <name evidence="2" type="ORF">NITHO_3850011</name>
</gene>
<comment type="caution">
    <text evidence="2">The sequence shown here is derived from an EMBL/GenBank/DDBJ whole genome shotgun (WGS) entry which is preliminary data.</text>
</comment>
<protein>
    <submittedName>
        <fullName evidence="2">Uncharacterized protein</fullName>
    </submittedName>
</protein>
<evidence type="ECO:0000313" key="3">
    <source>
        <dbReference type="Proteomes" id="UP000004221"/>
    </source>
</evidence>
<organism evidence="2 3">
    <name type="scientific">Nitrolancea hollandica Lb</name>
    <dbReference type="NCBI Taxonomy" id="1129897"/>
    <lineage>
        <taxon>Bacteria</taxon>
        <taxon>Pseudomonadati</taxon>
        <taxon>Thermomicrobiota</taxon>
        <taxon>Thermomicrobia</taxon>
        <taxon>Sphaerobacterales</taxon>
        <taxon>Sphaerobacterineae</taxon>
        <taxon>Sphaerobacteraceae</taxon>
        <taxon>Nitrolancea</taxon>
    </lineage>
</organism>
<reference evidence="2 3" key="1">
    <citation type="journal article" date="2012" name="ISME J.">
        <title>Nitrification expanded: discovery, physiology and genomics of a nitrite-oxidizing bacterium from the phylum Chloroflexi.</title>
        <authorList>
            <person name="Sorokin D.Y."/>
            <person name="Lucker S."/>
            <person name="Vejmelkova D."/>
            <person name="Kostrikina N.A."/>
            <person name="Kleerebezem R."/>
            <person name="Rijpstra W.I."/>
            <person name="Damste J.S."/>
            <person name="Le Paslier D."/>
            <person name="Muyzer G."/>
            <person name="Wagner M."/>
            <person name="van Loosdrecht M.C."/>
            <person name="Daims H."/>
        </authorList>
    </citation>
    <scope>NUCLEOTIDE SEQUENCE [LARGE SCALE GENOMIC DNA]</scope>
    <source>
        <strain evidence="3">none</strain>
    </source>
</reference>
<feature type="region of interest" description="Disordered" evidence="1">
    <location>
        <begin position="33"/>
        <end position="55"/>
    </location>
</feature>
<name>I4EJ74_9BACT</name>
<keyword evidence="3" id="KW-1185">Reference proteome</keyword>
<dbReference type="AlphaFoldDB" id="I4EJ74"/>
<dbReference type="EMBL" id="CAGS01000318">
    <property type="protein sequence ID" value="CCF84736.1"/>
    <property type="molecule type" value="Genomic_DNA"/>
</dbReference>